<protein>
    <submittedName>
        <fullName evidence="3">Conserved exported protein implied in the cusBA heavy metal efflux RND system</fullName>
    </submittedName>
</protein>
<keyword evidence="1" id="KW-0732">Signal</keyword>
<dbReference type="RefSeq" id="WP_048446484.1">
    <property type="nucleotide sequence ID" value="NZ_LABY01000166.1"/>
</dbReference>
<feature type="domain" description="YtkA-like" evidence="2">
    <location>
        <begin position="25"/>
        <end position="110"/>
    </location>
</feature>
<feature type="chain" id="PRO_5005281615" evidence="1">
    <location>
        <begin position="26"/>
        <end position="131"/>
    </location>
</feature>
<feature type="signal peptide" evidence="1">
    <location>
        <begin position="1"/>
        <end position="25"/>
    </location>
</feature>
<evidence type="ECO:0000256" key="1">
    <source>
        <dbReference type="SAM" id="SignalP"/>
    </source>
</evidence>
<dbReference type="InterPro" id="IPR032693">
    <property type="entry name" value="YtkA-like_dom"/>
</dbReference>
<gene>
    <name evidence="3" type="ORF">VQ02_22695</name>
</gene>
<keyword evidence="4" id="KW-1185">Reference proteome</keyword>
<evidence type="ECO:0000313" key="3">
    <source>
        <dbReference type="EMBL" id="KMO32895.1"/>
    </source>
</evidence>
<evidence type="ECO:0000313" key="4">
    <source>
        <dbReference type="Proteomes" id="UP000035955"/>
    </source>
</evidence>
<evidence type="ECO:0000259" key="2">
    <source>
        <dbReference type="Pfam" id="PF13115"/>
    </source>
</evidence>
<sequence length="131" mass="14113">MTTSPFARAAAAALLGVALTGAARADIKDYEFQLVKNEIKQGDAILDVRLVDQRTGRPVPNAVIFATRLDMAPDSMEEMTTRIEPLPSPEPGVYRFKAKVTMAGGWRLSLGAKVQGETGTVDNKLVLKAVK</sequence>
<dbReference type="Pfam" id="PF13115">
    <property type="entry name" value="YtkA"/>
    <property type="match status" value="1"/>
</dbReference>
<dbReference type="EMBL" id="LABY01000166">
    <property type="protein sequence ID" value="KMO32895.1"/>
    <property type="molecule type" value="Genomic_DNA"/>
</dbReference>
<dbReference type="OrthoDB" id="7644867at2"/>
<dbReference type="Proteomes" id="UP000035955">
    <property type="component" value="Unassembled WGS sequence"/>
</dbReference>
<accession>A0A0J6SCE7</accession>
<organism evidence="3 4">
    <name type="scientific">Methylobacterium variabile</name>
    <dbReference type="NCBI Taxonomy" id="298794"/>
    <lineage>
        <taxon>Bacteria</taxon>
        <taxon>Pseudomonadati</taxon>
        <taxon>Pseudomonadota</taxon>
        <taxon>Alphaproteobacteria</taxon>
        <taxon>Hyphomicrobiales</taxon>
        <taxon>Methylobacteriaceae</taxon>
        <taxon>Methylobacterium</taxon>
    </lineage>
</organism>
<name>A0A0J6SCE7_9HYPH</name>
<dbReference type="AlphaFoldDB" id="A0A0J6SCE7"/>
<reference evidence="3 4" key="1">
    <citation type="submission" date="2015-03" db="EMBL/GenBank/DDBJ databases">
        <title>Genome sequencing of Methylobacterium variabile DSM 16961.</title>
        <authorList>
            <person name="Chaudhry V."/>
            <person name="Patil P.B."/>
        </authorList>
    </citation>
    <scope>NUCLEOTIDE SEQUENCE [LARGE SCALE GENOMIC DNA]</scope>
    <source>
        <strain evidence="3 4">DSM 16961</strain>
    </source>
</reference>
<dbReference type="PATRIC" id="fig|298794.3.peg.1969"/>
<proteinExistence type="predicted"/>
<comment type="caution">
    <text evidence="3">The sequence shown here is derived from an EMBL/GenBank/DDBJ whole genome shotgun (WGS) entry which is preliminary data.</text>
</comment>